<feature type="compositionally biased region" description="Gly residues" evidence="4">
    <location>
        <begin position="483"/>
        <end position="500"/>
    </location>
</feature>
<dbReference type="SMART" id="SM00228">
    <property type="entry name" value="PDZ"/>
    <property type="match status" value="1"/>
</dbReference>
<dbReference type="RefSeq" id="WP_349301238.1">
    <property type="nucleotide sequence ID" value="NZ_JBEDNQ010000013.1"/>
</dbReference>
<gene>
    <name evidence="7" type="ORF">WIS52_27190</name>
</gene>
<evidence type="ECO:0000256" key="1">
    <source>
        <dbReference type="ARBA" id="ARBA00010541"/>
    </source>
</evidence>
<comment type="similarity">
    <text evidence="1">Belongs to the peptidase S1C family.</text>
</comment>
<organism evidence="7 8">
    <name type="scientific">Pseudonocardia nematodicida</name>
    <dbReference type="NCBI Taxonomy" id="1206997"/>
    <lineage>
        <taxon>Bacteria</taxon>
        <taxon>Bacillati</taxon>
        <taxon>Actinomycetota</taxon>
        <taxon>Actinomycetes</taxon>
        <taxon>Pseudonocardiales</taxon>
        <taxon>Pseudonocardiaceae</taxon>
        <taxon>Pseudonocardia</taxon>
    </lineage>
</organism>
<evidence type="ECO:0000313" key="7">
    <source>
        <dbReference type="EMBL" id="MEQ3554169.1"/>
    </source>
</evidence>
<dbReference type="InterPro" id="IPR009003">
    <property type="entry name" value="Peptidase_S1_PA"/>
</dbReference>
<keyword evidence="5" id="KW-0812">Transmembrane</keyword>
<evidence type="ECO:0000256" key="3">
    <source>
        <dbReference type="ARBA" id="ARBA00022801"/>
    </source>
</evidence>
<dbReference type="PROSITE" id="PS50106">
    <property type="entry name" value="PDZ"/>
    <property type="match status" value="1"/>
</dbReference>
<evidence type="ECO:0000313" key="8">
    <source>
        <dbReference type="Proteomes" id="UP001494902"/>
    </source>
</evidence>
<proteinExistence type="inferred from homology"/>
<feature type="region of interest" description="Disordered" evidence="4">
    <location>
        <begin position="1"/>
        <end position="104"/>
    </location>
</feature>
<dbReference type="InterPro" id="IPR043504">
    <property type="entry name" value="Peptidase_S1_PA_chymotrypsin"/>
</dbReference>
<keyword evidence="2" id="KW-0645">Protease</keyword>
<dbReference type="Gene3D" id="2.30.42.10">
    <property type="match status" value="1"/>
</dbReference>
<dbReference type="PANTHER" id="PTHR43343">
    <property type="entry name" value="PEPTIDASE S12"/>
    <property type="match status" value="1"/>
</dbReference>
<dbReference type="PRINTS" id="PR00834">
    <property type="entry name" value="PROTEASES2C"/>
</dbReference>
<dbReference type="InterPro" id="IPR001940">
    <property type="entry name" value="Peptidase_S1C"/>
</dbReference>
<dbReference type="Pfam" id="PF13365">
    <property type="entry name" value="Trypsin_2"/>
    <property type="match status" value="1"/>
</dbReference>
<protein>
    <submittedName>
        <fullName evidence="7">Trypsin-like peptidase domain-containing protein</fullName>
    </submittedName>
</protein>
<feature type="region of interest" description="Disordered" evidence="4">
    <location>
        <begin position="468"/>
        <end position="510"/>
    </location>
</feature>
<dbReference type="InterPro" id="IPR036034">
    <property type="entry name" value="PDZ_sf"/>
</dbReference>
<keyword evidence="3" id="KW-0378">Hydrolase</keyword>
<accession>A0ABV1KIJ2</accession>
<dbReference type="PANTHER" id="PTHR43343:SF3">
    <property type="entry name" value="PROTEASE DO-LIKE 8, CHLOROPLASTIC"/>
    <property type="match status" value="1"/>
</dbReference>
<keyword evidence="5" id="KW-0472">Membrane</keyword>
<evidence type="ECO:0000256" key="5">
    <source>
        <dbReference type="SAM" id="Phobius"/>
    </source>
</evidence>
<evidence type="ECO:0000256" key="2">
    <source>
        <dbReference type="ARBA" id="ARBA00022670"/>
    </source>
</evidence>
<evidence type="ECO:0000256" key="4">
    <source>
        <dbReference type="SAM" id="MobiDB-lite"/>
    </source>
</evidence>
<feature type="compositionally biased region" description="Low complexity" evidence="4">
    <location>
        <begin position="501"/>
        <end position="510"/>
    </location>
</feature>
<dbReference type="SUPFAM" id="SSF50494">
    <property type="entry name" value="Trypsin-like serine proteases"/>
    <property type="match status" value="1"/>
</dbReference>
<feature type="compositionally biased region" description="Basic and acidic residues" evidence="4">
    <location>
        <begin position="1"/>
        <end position="12"/>
    </location>
</feature>
<dbReference type="Proteomes" id="UP001494902">
    <property type="component" value="Unassembled WGS sequence"/>
</dbReference>
<keyword evidence="8" id="KW-1185">Reference proteome</keyword>
<evidence type="ECO:0000259" key="6">
    <source>
        <dbReference type="PROSITE" id="PS50106"/>
    </source>
</evidence>
<feature type="domain" description="PDZ" evidence="6">
    <location>
        <begin position="372"/>
        <end position="426"/>
    </location>
</feature>
<name>A0ABV1KIJ2_9PSEU</name>
<sequence>MTEHRPGQDEPHATSPDGGPAGDPVQDPIRPDPRTQGAHAEPAGEQEAATTMTDTDHRNQQPPEWATRTYPSVPAHGAGAPPTSVYPPFPPQTGGGRHGGSTPPRRRGAGLVAVALAAGLIGGGVGFGGAYAVFENGSGTAATLTSSAAPGTPATPADGTVAGAAAAVTPSTVDIQVRGAQGTAEGSGVILTADGDVLTNNHVVAGAGGGGQMTVTLADGSQHSATVVGTSPSYDLAVIKLDNVSGLKAATLGESNDVQVGEEVVAIGSPQGLSGTVTAGIVSALNRTVTAGGENNEAPVVYNGLQTDAPINQGNSGGPLTNLAGQVVGINSAIATSGQNAGSIGLGFAIPVDTAKRVAQELMSDGVATKPQLGVQGSVTGAGAGADRAAGGGAEIASVQPGSAAANAGLAAGDVVTRVNEYPVSSFADLIARVGNFAPGQQVTLTVGSGEGARQVPVTLGSVRDDQAANAQNGSQSSPLEPGQGGQPGQGEGGQGGGLPFGFSPFGDGN</sequence>
<dbReference type="Gene3D" id="2.40.10.10">
    <property type="entry name" value="Trypsin-like serine proteases"/>
    <property type="match status" value="2"/>
</dbReference>
<comment type="caution">
    <text evidence="7">The sequence shown here is derived from an EMBL/GenBank/DDBJ whole genome shotgun (WGS) entry which is preliminary data.</text>
</comment>
<feature type="transmembrane region" description="Helical" evidence="5">
    <location>
        <begin position="111"/>
        <end position="134"/>
    </location>
</feature>
<dbReference type="InterPro" id="IPR001478">
    <property type="entry name" value="PDZ"/>
</dbReference>
<dbReference type="Pfam" id="PF13180">
    <property type="entry name" value="PDZ_2"/>
    <property type="match status" value="1"/>
</dbReference>
<dbReference type="InterPro" id="IPR051201">
    <property type="entry name" value="Chloro_Bact_Ser_Proteases"/>
</dbReference>
<keyword evidence="5" id="KW-1133">Transmembrane helix</keyword>
<reference evidence="7 8" key="1">
    <citation type="submission" date="2024-03" db="EMBL/GenBank/DDBJ databases">
        <title>Draft genome sequence of Pseudonocardia nematodicida JCM 31783.</title>
        <authorList>
            <person name="Butdee W."/>
            <person name="Duangmal K."/>
        </authorList>
    </citation>
    <scope>NUCLEOTIDE SEQUENCE [LARGE SCALE GENOMIC DNA]</scope>
    <source>
        <strain evidence="7 8">JCM 31783</strain>
    </source>
</reference>
<dbReference type="EMBL" id="JBEDNQ010000013">
    <property type="protein sequence ID" value="MEQ3554169.1"/>
    <property type="molecule type" value="Genomic_DNA"/>
</dbReference>
<dbReference type="SUPFAM" id="SSF50156">
    <property type="entry name" value="PDZ domain-like"/>
    <property type="match status" value="1"/>
</dbReference>